<keyword evidence="1" id="KW-0808">Transferase</keyword>
<name>A0ABD1W2M2_9LAMI</name>
<keyword evidence="2" id="KW-1185">Reference proteome</keyword>
<comment type="caution">
    <text evidence="1">The sequence shown here is derived from an EMBL/GenBank/DDBJ whole genome shotgun (WGS) entry which is preliminary data.</text>
</comment>
<dbReference type="PANTHER" id="PTHR24559:SF444">
    <property type="entry name" value="REVERSE TRANSCRIPTASE DOMAIN-CONTAINING PROTEIN"/>
    <property type="match status" value="1"/>
</dbReference>
<protein>
    <submittedName>
        <fullName evidence="1">Reverse transcriptase domain-containing protein</fullName>
    </submittedName>
</protein>
<dbReference type="Proteomes" id="UP001604336">
    <property type="component" value="Unassembled WGS sequence"/>
</dbReference>
<dbReference type="InterPro" id="IPR053134">
    <property type="entry name" value="RNA-dir_DNA_polymerase"/>
</dbReference>
<evidence type="ECO:0000313" key="2">
    <source>
        <dbReference type="Proteomes" id="UP001604336"/>
    </source>
</evidence>
<organism evidence="1 2">
    <name type="scientific">Abeliophyllum distichum</name>
    <dbReference type="NCBI Taxonomy" id="126358"/>
    <lineage>
        <taxon>Eukaryota</taxon>
        <taxon>Viridiplantae</taxon>
        <taxon>Streptophyta</taxon>
        <taxon>Embryophyta</taxon>
        <taxon>Tracheophyta</taxon>
        <taxon>Spermatophyta</taxon>
        <taxon>Magnoliopsida</taxon>
        <taxon>eudicotyledons</taxon>
        <taxon>Gunneridae</taxon>
        <taxon>Pentapetalae</taxon>
        <taxon>asterids</taxon>
        <taxon>lamiids</taxon>
        <taxon>Lamiales</taxon>
        <taxon>Oleaceae</taxon>
        <taxon>Forsythieae</taxon>
        <taxon>Abeliophyllum</taxon>
    </lineage>
</organism>
<dbReference type="SUPFAM" id="SSF56672">
    <property type="entry name" value="DNA/RNA polymerases"/>
    <property type="match status" value="1"/>
</dbReference>
<reference evidence="2" key="1">
    <citation type="submission" date="2024-07" db="EMBL/GenBank/DDBJ databases">
        <title>Two chromosome-level genome assemblies of Korean endemic species Abeliophyllum distichum and Forsythia ovata (Oleaceae).</title>
        <authorList>
            <person name="Jang H."/>
        </authorList>
    </citation>
    <scope>NUCLEOTIDE SEQUENCE [LARGE SCALE GENOMIC DNA]</scope>
</reference>
<dbReference type="EMBL" id="JBFOLK010000001">
    <property type="protein sequence ID" value="KAL2542735.1"/>
    <property type="molecule type" value="Genomic_DNA"/>
</dbReference>
<dbReference type="PANTHER" id="PTHR24559">
    <property type="entry name" value="TRANSPOSON TY3-I GAG-POL POLYPROTEIN"/>
    <property type="match status" value="1"/>
</dbReference>
<accession>A0ABD1W2M2</accession>
<gene>
    <name evidence="1" type="ORF">Adt_03713</name>
</gene>
<dbReference type="InterPro" id="IPR043502">
    <property type="entry name" value="DNA/RNA_pol_sf"/>
</dbReference>
<dbReference type="Gene3D" id="3.10.10.10">
    <property type="entry name" value="HIV Type 1 Reverse Transcriptase, subunit A, domain 1"/>
    <property type="match status" value="1"/>
</dbReference>
<dbReference type="AlphaFoldDB" id="A0ABD1W2M2"/>
<keyword evidence="1" id="KW-0548">Nucleotidyltransferase</keyword>
<proteinExistence type="predicted"/>
<sequence length="216" mass="25371">MLHERVSQSSNARRRYLLGHENMNQRMDIEQEKDKDDMVLDEGFDLRIIGSDSLASPTKKLETFPKHFNMIGISPSIAFYTLKVDLKMHSKIQKRRPISTKRYGALKEEVDKFLANGFIMKPVYPQWVSNSILVRKNNHKWRLCINLSDLNQTCPKNSFPLRRIDQLVDATVCHKLLNFMDVYSSYNHISMFARNEEHTSFITNLGLYCYKMMPFD</sequence>
<evidence type="ECO:0000313" key="1">
    <source>
        <dbReference type="EMBL" id="KAL2542735.1"/>
    </source>
</evidence>
<keyword evidence="1" id="KW-0695">RNA-directed DNA polymerase</keyword>
<dbReference type="GO" id="GO:0003964">
    <property type="term" value="F:RNA-directed DNA polymerase activity"/>
    <property type="evidence" value="ECO:0007669"/>
    <property type="project" value="UniProtKB-KW"/>
</dbReference>